<sequence>MIYGELMRHVSWWALLSSGLAPVVLTAGWVVAGLMAGSNYDPATKTISVLAADGAPGAWVMTGALVVLGLCHMATAWGLRPAALPGRLTLGGGGAAAVVVALFPAPSSGGSLQHGSLAAVGFVLLAVWPVLAYDPNGTAAWALRRGPCLAATAVMGVGALWFLFELQRHGALGVAERFVTFLQSVCPLLVVISCLRHQRLRSPVGSRSRV</sequence>
<feature type="transmembrane region" description="Helical" evidence="1">
    <location>
        <begin position="170"/>
        <end position="192"/>
    </location>
</feature>
<keyword evidence="1" id="KW-0812">Transmembrane</keyword>
<evidence type="ECO:0000313" key="2">
    <source>
        <dbReference type="EMBL" id="GAA0640027.1"/>
    </source>
</evidence>
<keyword evidence="1" id="KW-0472">Membrane</keyword>
<protein>
    <submittedName>
        <fullName evidence="2">DUF998 domain-containing protein</fullName>
    </submittedName>
</protein>
<organism evidence="2 3">
    <name type="scientific">Streptomyces thermocarboxydovorans</name>
    <dbReference type="NCBI Taxonomy" id="59298"/>
    <lineage>
        <taxon>Bacteria</taxon>
        <taxon>Bacillati</taxon>
        <taxon>Actinomycetota</taxon>
        <taxon>Actinomycetes</taxon>
        <taxon>Kitasatosporales</taxon>
        <taxon>Streptomycetaceae</taxon>
        <taxon>Streptomyces</taxon>
    </lineage>
</organism>
<gene>
    <name evidence="2" type="ORF">GCM10009535_16240</name>
</gene>
<reference evidence="2 3" key="1">
    <citation type="journal article" date="2019" name="Int. J. Syst. Evol. Microbiol.">
        <title>The Global Catalogue of Microorganisms (GCM) 10K type strain sequencing project: providing services to taxonomists for standard genome sequencing and annotation.</title>
        <authorList>
            <consortium name="The Broad Institute Genomics Platform"/>
            <consortium name="The Broad Institute Genome Sequencing Center for Infectious Disease"/>
            <person name="Wu L."/>
            <person name="Ma J."/>
        </authorList>
    </citation>
    <scope>NUCLEOTIDE SEQUENCE [LARGE SCALE GENOMIC DNA]</scope>
    <source>
        <strain evidence="2 3">JCM 10367</strain>
    </source>
</reference>
<accession>A0ABN1HEM5</accession>
<evidence type="ECO:0000256" key="1">
    <source>
        <dbReference type="SAM" id="Phobius"/>
    </source>
</evidence>
<keyword evidence="3" id="KW-1185">Reference proteome</keyword>
<feature type="transmembrane region" description="Helical" evidence="1">
    <location>
        <begin position="12"/>
        <end position="37"/>
    </location>
</feature>
<feature type="transmembrane region" description="Helical" evidence="1">
    <location>
        <begin position="57"/>
        <end position="79"/>
    </location>
</feature>
<dbReference type="InterPro" id="IPR009339">
    <property type="entry name" value="DUF998"/>
</dbReference>
<name>A0ABN1HEM5_9ACTN</name>
<evidence type="ECO:0000313" key="3">
    <source>
        <dbReference type="Proteomes" id="UP001500724"/>
    </source>
</evidence>
<dbReference type="Pfam" id="PF06197">
    <property type="entry name" value="DUF998"/>
    <property type="match status" value="1"/>
</dbReference>
<dbReference type="EMBL" id="BAAAGU010000012">
    <property type="protein sequence ID" value="GAA0640027.1"/>
    <property type="molecule type" value="Genomic_DNA"/>
</dbReference>
<feature type="transmembrane region" description="Helical" evidence="1">
    <location>
        <begin position="117"/>
        <end position="134"/>
    </location>
</feature>
<feature type="transmembrane region" description="Helical" evidence="1">
    <location>
        <begin position="146"/>
        <end position="164"/>
    </location>
</feature>
<feature type="transmembrane region" description="Helical" evidence="1">
    <location>
        <begin position="86"/>
        <end position="105"/>
    </location>
</feature>
<comment type="caution">
    <text evidence="2">The sequence shown here is derived from an EMBL/GenBank/DDBJ whole genome shotgun (WGS) entry which is preliminary data.</text>
</comment>
<keyword evidence="1" id="KW-1133">Transmembrane helix</keyword>
<dbReference type="Proteomes" id="UP001500724">
    <property type="component" value="Unassembled WGS sequence"/>
</dbReference>
<proteinExistence type="predicted"/>